<dbReference type="Proteomes" id="UP000070501">
    <property type="component" value="Unassembled WGS sequence"/>
</dbReference>
<dbReference type="EMBL" id="KQ964265">
    <property type="protein sequence ID" value="KXJ86815.1"/>
    <property type="molecule type" value="Genomic_DNA"/>
</dbReference>
<gene>
    <name evidence="2" type="ORF">Micbo1qcDRAFT_198013</name>
</gene>
<keyword evidence="3" id="KW-1185">Reference proteome</keyword>
<evidence type="ECO:0000313" key="3">
    <source>
        <dbReference type="Proteomes" id="UP000070501"/>
    </source>
</evidence>
<dbReference type="AlphaFoldDB" id="A0A136IPF6"/>
<feature type="transmembrane region" description="Helical" evidence="1">
    <location>
        <begin position="62"/>
        <end position="84"/>
    </location>
</feature>
<keyword evidence="1" id="KW-0812">Transmembrane</keyword>
<organism evidence="2 3">
    <name type="scientific">Microdochium bolleyi</name>
    <dbReference type="NCBI Taxonomy" id="196109"/>
    <lineage>
        <taxon>Eukaryota</taxon>
        <taxon>Fungi</taxon>
        <taxon>Dikarya</taxon>
        <taxon>Ascomycota</taxon>
        <taxon>Pezizomycotina</taxon>
        <taxon>Sordariomycetes</taxon>
        <taxon>Xylariomycetidae</taxon>
        <taxon>Xylariales</taxon>
        <taxon>Microdochiaceae</taxon>
        <taxon>Microdochium</taxon>
    </lineage>
</organism>
<dbReference type="OrthoDB" id="5211263at2759"/>
<name>A0A136IPF6_9PEZI</name>
<protein>
    <submittedName>
        <fullName evidence="2">Uncharacterized protein</fullName>
    </submittedName>
</protein>
<proteinExistence type="predicted"/>
<feature type="transmembrane region" description="Helical" evidence="1">
    <location>
        <begin position="91"/>
        <end position="113"/>
    </location>
</feature>
<sequence length="177" mass="19600">MATASTTAAAGRYSAVWRKRDNLSAWILQGLSSIILLAFAIWRTVKYSQSFANGRWVTAHDFIFVVCFTGATLLLNTAEVVLFTRGSLHPVFLLVSAVVKTIIWGLLFCINLAQLIRTYLYSDPVMLVTGLVLFSTAISQLVISAMAVHRMRKGTLLLTARGGRSDEEEEKPPKYDV</sequence>
<keyword evidence="1" id="KW-1133">Transmembrane helix</keyword>
<evidence type="ECO:0000313" key="2">
    <source>
        <dbReference type="EMBL" id="KXJ86815.1"/>
    </source>
</evidence>
<accession>A0A136IPF6</accession>
<keyword evidence="1" id="KW-0472">Membrane</keyword>
<feature type="transmembrane region" description="Helical" evidence="1">
    <location>
        <begin position="125"/>
        <end position="148"/>
    </location>
</feature>
<reference evidence="3" key="1">
    <citation type="submission" date="2016-02" db="EMBL/GenBank/DDBJ databases">
        <title>Draft genome sequence of Microdochium bolleyi, a fungal endophyte of beachgrass.</title>
        <authorList>
            <consortium name="DOE Joint Genome Institute"/>
            <person name="David A.S."/>
            <person name="May G."/>
            <person name="Haridas S."/>
            <person name="Lim J."/>
            <person name="Wang M."/>
            <person name="Labutti K."/>
            <person name="Lipzen A."/>
            <person name="Barry K."/>
            <person name="Grigoriev I.V."/>
        </authorList>
    </citation>
    <scope>NUCLEOTIDE SEQUENCE [LARGE SCALE GENOMIC DNA]</scope>
    <source>
        <strain evidence="3">J235TASD1</strain>
    </source>
</reference>
<evidence type="ECO:0000256" key="1">
    <source>
        <dbReference type="SAM" id="Phobius"/>
    </source>
</evidence>
<dbReference type="InParanoid" id="A0A136IPF6"/>
<feature type="transmembrane region" description="Helical" evidence="1">
    <location>
        <begin position="23"/>
        <end position="42"/>
    </location>
</feature>